<dbReference type="RefSeq" id="XP_007726393.1">
    <property type="nucleotide sequence ID" value="XM_007728203.1"/>
</dbReference>
<dbReference type="PANTHER" id="PTHR31658">
    <property type="entry name" value="CONSERVED OLIGOMERIC GOLGI COMPLEX SUBUNIT 1"/>
    <property type="match status" value="1"/>
</dbReference>
<dbReference type="eggNOG" id="ENOG502RN59">
    <property type="taxonomic scope" value="Eukaryota"/>
</dbReference>
<evidence type="ECO:0000256" key="4">
    <source>
        <dbReference type="ARBA" id="ARBA00022448"/>
    </source>
</evidence>
<dbReference type="HOGENOM" id="CLU_008451_0_0_1"/>
<dbReference type="GO" id="GO:0017119">
    <property type="term" value="C:Golgi transport complex"/>
    <property type="evidence" value="ECO:0007669"/>
    <property type="project" value="InterPro"/>
</dbReference>
<name>W9XT14_9EURO</name>
<dbReference type="GO" id="GO:0000139">
    <property type="term" value="C:Golgi membrane"/>
    <property type="evidence" value="ECO:0007669"/>
    <property type="project" value="UniProtKB-SubCell"/>
</dbReference>
<evidence type="ECO:0000256" key="1">
    <source>
        <dbReference type="ARBA" id="ARBA00004395"/>
    </source>
</evidence>
<dbReference type="PANTHER" id="PTHR31658:SF0">
    <property type="entry name" value="CONSERVED OLIGOMERIC GOLGI COMPLEX SUBUNIT 1"/>
    <property type="match status" value="1"/>
</dbReference>
<dbReference type="Proteomes" id="UP000019484">
    <property type="component" value="Unassembled WGS sequence"/>
</dbReference>
<comment type="similarity">
    <text evidence="2">Belongs to the COG1 family.</text>
</comment>
<keyword evidence="6" id="KW-0333">Golgi apparatus</keyword>
<keyword evidence="9" id="KW-1185">Reference proteome</keyword>
<dbReference type="Pfam" id="PF08700">
    <property type="entry name" value="VPS51_Exo84_N"/>
    <property type="match status" value="1"/>
</dbReference>
<sequence>MEPGGTIATWQQAFEEYRIPATRAIEKQLRASVTRDKEKLRALVGGSYRELLATAEAIVALDAKTKAAEEHISTISHNCRPPPHDLSARPPSSNKAALAQLRLLQRCCTTSATALRAQNILQCAQLIVISRLLLKSLGDQQGLARSLEILTNKISLLRRRLLRQVDAKLLNPLSTRSDVLDSLCSYCLVTSVSSEDALAYFRQLRLDKIRRQLTKSGDRYTICDALRYQIESLQTFKSLTGRPIADAMNNLQRRPILADATIKELELLDLDTVWSLLPVEIHTFVPYFKRITLSPEEMRSRLEAWSVEASRVLSAALDSHLSNMTNVTDVLEFRKELYTILLPSYFSVPASADIAAQIRHCLNQRLTAICQTQGSRLNDITKLLLEGTNAEDSAKSLWDADLAQASLSNGGSRFIKQVKNRHAGLNRVLSKAARMLDAWILSVNATQNQIDELPKIRWRDIVEEPEEEQEDDASRLIRGLSETDREAYSRELQEALRVSLSEYEKSMVEAASLIADDASSVYRAVTLLRSIRTSLVALQRAFPDDTRFDDLDAIVPKLHEVVANEIARQLSQSTRQGRKSDKLIEAALPEKMPSPAAFSTLRRLCQIMLDIGGTDLWSPPAVHAMKKAIRHQVSDAGQKSNYARNEFDEAYLGAALGHVLPEHSSKDAGSDMTARAAAEYWKRTKSLFGVLG</sequence>
<evidence type="ECO:0000313" key="9">
    <source>
        <dbReference type="Proteomes" id="UP000019484"/>
    </source>
</evidence>
<protein>
    <recommendedName>
        <fullName evidence="3">Conserved oligomeric Golgi complex subunit 1</fullName>
    </recommendedName>
</protein>
<evidence type="ECO:0000256" key="7">
    <source>
        <dbReference type="ARBA" id="ARBA00023136"/>
    </source>
</evidence>
<dbReference type="OrthoDB" id="46189at2759"/>
<reference evidence="8 9" key="1">
    <citation type="submission" date="2013-03" db="EMBL/GenBank/DDBJ databases">
        <title>The Genome Sequence of Capronia coronata CBS 617.96.</title>
        <authorList>
            <consortium name="The Broad Institute Genomics Platform"/>
            <person name="Cuomo C."/>
            <person name="de Hoog S."/>
            <person name="Gorbushina A."/>
            <person name="Walker B."/>
            <person name="Young S.K."/>
            <person name="Zeng Q."/>
            <person name="Gargeya S."/>
            <person name="Fitzgerald M."/>
            <person name="Haas B."/>
            <person name="Abouelleil A."/>
            <person name="Allen A.W."/>
            <person name="Alvarado L."/>
            <person name="Arachchi H.M."/>
            <person name="Berlin A.M."/>
            <person name="Chapman S.B."/>
            <person name="Gainer-Dewar J."/>
            <person name="Goldberg J."/>
            <person name="Griggs A."/>
            <person name="Gujja S."/>
            <person name="Hansen M."/>
            <person name="Howarth C."/>
            <person name="Imamovic A."/>
            <person name="Ireland A."/>
            <person name="Larimer J."/>
            <person name="McCowan C."/>
            <person name="Murphy C."/>
            <person name="Pearson M."/>
            <person name="Poon T.W."/>
            <person name="Priest M."/>
            <person name="Roberts A."/>
            <person name="Saif S."/>
            <person name="Shea T."/>
            <person name="Sisk P."/>
            <person name="Sykes S."/>
            <person name="Wortman J."/>
            <person name="Nusbaum C."/>
            <person name="Birren B."/>
        </authorList>
    </citation>
    <scope>NUCLEOTIDE SEQUENCE [LARGE SCALE GENOMIC DNA]</scope>
    <source>
        <strain evidence="8 9">CBS 617.96</strain>
    </source>
</reference>
<evidence type="ECO:0000256" key="5">
    <source>
        <dbReference type="ARBA" id="ARBA00022927"/>
    </source>
</evidence>
<dbReference type="GO" id="GO:0006891">
    <property type="term" value="P:intra-Golgi vesicle-mediated transport"/>
    <property type="evidence" value="ECO:0007669"/>
    <property type="project" value="InterPro"/>
</dbReference>
<dbReference type="GO" id="GO:0015031">
    <property type="term" value="P:protein transport"/>
    <property type="evidence" value="ECO:0007669"/>
    <property type="project" value="UniProtKB-KW"/>
</dbReference>
<keyword evidence="7" id="KW-0472">Membrane</keyword>
<dbReference type="STRING" id="1182541.W9XT14"/>
<dbReference type="InterPro" id="IPR033370">
    <property type="entry name" value="COG1"/>
</dbReference>
<comment type="caution">
    <text evidence="8">The sequence shown here is derived from an EMBL/GenBank/DDBJ whole genome shotgun (WGS) entry which is preliminary data.</text>
</comment>
<comment type="subcellular location">
    <subcellularLocation>
        <location evidence="1">Golgi apparatus membrane</location>
        <topology evidence="1">Peripheral membrane protein</topology>
    </subcellularLocation>
</comment>
<keyword evidence="4" id="KW-0813">Transport</keyword>
<dbReference type="AlphaFoldDB" id="W9XT14"/>
<organism evidence="8 9">
    <name type="scientific">Capronia coronata CBS 617.96</name>
    <dbReference type="NCBI Taxonomy" id="1182541"/>
    <lineage>
        <taxon>Eukaryota</taxon>
        <taxon>Fungi</taxon>
        <taxon>Dikarya</taxon>
        <taxon>Ascomycota</taxon>
        <taxon>Pezizomycotina</taxon>
        <taxon>Eurotiomycetes</taxon>
        <taxon>Chaetothyriomycetidae</taxon>
        <taxon>Chaetothyriales</taxon>
        <taxon>Herpotrichiellaceae</taxon>
        <taxon>Capronia</taxon>
    </lineage>
</organism>
<gene>
    <name evidence="8" type="ORF">A1O1_07331</name>
</gene>
<dbReference type="EMBL" id="AMWN01000006">
    <property type="protein sequence ID" value="EXJ83707.1"/>
    <property type="molecule type" value="Genomic_DNA"/>
</dbReference>
<dbReference type="GeneID" id="19162192"/>
<evidence type="ECO:0000313" key="8">
    <source>
        <dbReference type="EMBL" id="EXJ83707.1"/>
    </source>
</evidence>
<keyword evidence="5" id="KW-0653">Protein transport</keyword>
<evidence type="ECO:0000256" key="3">
    <source>
        <dbReference type="ARBA" id="ARBA00020978"/>
    </source>
</evidence>
<proteinExistence type="inferred from homology"/>
<evidence type="ECO:0000256" key="6">
    <source>
        <dbReference type="ARBA" id="ARBA00023034"/>
    </source>
</evidence>
<evidence type="ECO:0000256" key="2">
    <source>
        <dbReference type="ARBA" id="ARBA00006653"/>
    </source>
</evidence>
<accession>W9XT14</accession>